<evidence type="ECO:0000256" key="1">
    <source>
        <dbReference type="SAM" id="MobiDB-lite"/>
    </source>
</evidence>
<feature type="compositionally biased region" description="Pro residues" evidence="1">
    <location>
        <begin position="1"/>
        <end position="14"/>
    </location>
</feature>
<feature type="region of interest" description="Disordered" evidence="1">
    <location>
        <begin position="1"/>
        <end position="36"/>
    </location>
</feature>
<name>A0A3N4IIL4_ASCIM</name>
<dbReference type="Proteomes" id="UP000275078">
    <property type="component" value="Unassembled WGS sequence"/>
</dbReference>
<gene>
    <name evidence="2" type="ORF">BJ508DRAFT_373165</name>
</gene>
<dbReference type="EMBL" id="ML119651">
    <property type="protein sequence ID" value="RPA85972.1"/>
    <property type="molecule type" value="Genomic_DNA"/>
</dbReference>
<keyword evidence="3" id="KW-1185">Reference proteome</keyword>
<sequence>MSDPDTPGPMPPQNPAKATSDSDTPETMPPQDPAEAWPTTFTLLSLPVEMRLEIYRQCSALTLLVLAATAKSLRSEILQNPAICRQAFGYTANPGDWWPESDGSNVSTFSIRNIATVPSADDRTFLYKKLLRWDPPDSFIPVRTSAAHRAPLLGKNYGCCVGCLDVVGLGEFDRKKIVEESGQTEFKDQDWDWGPWGWADYCTGCWMDDKVPVSRPVGWGIASSNLSRGERRWGAYLARLDEEWQSMMMNMMMNESGLNAE</sequence>
<evidence type="ECO:0000313" key="2">
    <source>
        <dbReference type="EMBL" id="RPA85972.1"/>
    </source>
</evidence>
<proteinExistence type="predicted"/>
<protein>
    <recommendedName>
        <fullName evidence="4">F-box domain-containing protein</fullName>
    </recommendedName>
</protein>
<dbReference type="AlphaFoldDB" id="A0A3N4IIL4"/>
<reference evidence="2 3" key="1">
    <citation type="journal article" date="2018" name="Nat. Ecol. Evol.">
        <title>Pezizomycetes genomes reveal the molecular basis of ectomycorrhizal truffle lifestyle.</title>
        <authorList>
            <person name="Murat C."/>
            <person name="Payen T."/>
            <person name="Noel B."/>
            <person name="Kuo A."/>
            <person name="Morin E."/>
            <person name="Chen J."/>
            <person name="Kohler A."/>
            <person name="Krizsan K."/>
            <person name="Balestrini R."/>
            <person name="Da Silva C."/>
            <person name="Montanini B."/>
            <person name="Hainaut M."/>
            <person name="Levati E."/>
            <person name="Barry K.W."/>
            <person name="Belfiori B."/>
            <person name="Cichocki N."/>
            <person name="Clum A."/>
            <person name="Dockter R.B."/>
            <person name="Fauchery L."/>
            <person name="Guy J."/>
            <person name="Iotti M."/>
            <person name="Le Tacon F."/>
            <person name="Lindquist E.A."/>
            <person name="Lipzen A."/>
            <person name="Malagnac F."/>
            <person name="Mello A."/>
            <person name="Molinier V."/>
            <person name="Miyauchi S."/>
            <person name="Poulain J."/>
            <person name="Riccioni C."/>
            <person name="Rubini A."/>
            <person name="Sitrit Y."/>
            <person name="Splivallo R."/>
            <person name="Traeger S."/>
            <person name="Wang M."/>
            <person name="Zifcakova L."/>
            <person name="Wipf D."/>
            <person name="Zambonelli A."/>
            <person name="Paolocci F."/>
            <person name="Nowrousian M."/>
            <person name="Ottonello S."/>
            <person name="Baldrian P."/>
            <person name="Spatafora J.W."/>
            <person name="Henrissat B."/>
            <person name="Nagy L.G."/>
            <person name="Aury J.M."/>
            <person name="Wincker P."/>
            <person name="Grigoriev I.V."/>
            <person name="Bonfante P."/>
            <person name="Martin F.M."/>
        </authorList>
    </citation>
    <scope>NUCLEOTIDE SEQUENCE [LARGE SCALE GENOMIC DNA]</scope>
    <source>
        <strain evidence="2 3">RN42</strain>
    </source>
</reference>
<evidence type="ECO:0008006" key="4">
    <source>
        <dbReference type="Google" id="ProtNLM"/>
    </source>
</evidence>
<accession>A0A3N4IIL4</accession>
<organism evidence="2 3">
    <name type="scientific">Ascobolus immersus RN42</name>
    <dbReference type="NCBI Taxonomy" id="1160509"/>
    <lineage>
        <taxon>Eukaryota</taxon>
        <taxon>Fungi</taxon>
        <taxon>Dikarya</taxon>
        <taxon>Ascomycota</taxon>
        <taxon>Pezizomycotina</taxon>
        <taxon>Pezizomycetes</taxon>
        <taxon>Pezizales</taxon>
        <taxon>Ascobolaceae</taxon>
        <taxon>Ascobolus</taxon>
    </lineage>
</organism>
<evidence type="ECO:0000313" key="3">
    <source>
        <dbReference type="Proteomes" id="UP000275078"/>
    </source>
</evidence>